<dbReference type="Pfam" id="PF07690">
    <property type="entry name" value="MFS_1"/>
    <property type="match status" value="1"/>
</dbReference>
<keyword evidence="8" id="KW-0408">Iron</keyword>
<evidence type="ECO:0000256" key="4">
    <source>
        <dbReference type="ARBA" id="ARBA00007718"/>
    </source>
</evidence>
<evidence type="ECO:0000313" key="22">
    <source>
        <dbReference type="Proteomes" id="UP000051487"/>
    </source>
</evidence>
<dbReference type="AlphaFoldDB" id="A0AAN4PM12"/>
<evidence type="ECO:0000256" key="11">
    <source>
        <dbReference type="ARBA" id="ARBA00023136"/>
    </source>
</evidence>
<dbReference type="PANTHER" id="PTHR11108">
    <property type="entry name" value="FERROCHELATASE"/>
    <property type="match status" value="1"/>
</dbReference>
<dbReference type="InterPro" id="IPR001015">
    <property type="entry name" value="Ferrochelatase"/>
</dbReference>
<feature type="transmembrane region" description="Helical" evidence="19">
    <location>
        <begin position="952"/>
        <end position="972"/>
    </location>
</feature>
<dbReference type="PROSITE" id="PS50850">
    <property type="entry name" value="MFS"/>
    <property type="match status" value="1"/>
</dbReference>
<keyword evidence="12" id="KW-0456">Lyase</keyword>
<dbReference type="Gene3D" id="3.40.50.1400">
    <property type="match status" value="2"/>
</dbReference>
<evidence type="ECO:0000256" key="14">
    <source>
        <dbReference type="ARBA" id="ARBA00029619"/>
    </source>
</evidence>
<feature type="compositionally biased region" description="Acidic residues" evidence="18">
    <location>
        <begin position="992"/>
        <end position="1004"/>
    </location>
</feature>
<evidence type="ECO:0000259" key="20">
    <source>
        <dbReference type="PROSITE" id="PS50850"/>
    </source>
</evidence>
<evidence type="ECO:0000313" key="21">
    <source>
        <dbReference type="EMBL" id="GAQ09286.1"/>
    </source>
</evidence>
<dbReference type="InterPro" id="IPR033644">
    <property type="entry name" value="Ferrochelatase_C"/>
</dbReference>
<feature type="transmembrane region" description="Helical" evidence="19">
    <location>
        <begin position="489"/>
        <end position="508"/>
    </location>
</feature>
<keyword evidence="19" id="KW-1133">Transmembrane helix</keyword>
<feature type="transmembrane region" description="Helical" evidence="19">
    <location>
        <begin position="590"/>
        <end position="610"/>
    </location>
</feature>
<dbReference type="SUPFAM" id="SSF53800">
    <property type="entry name" value="Chelatase"/>
    <property type="match status" value="1"/>
</dbReference>
<dbReference type="InterPro" id="IPR019772">
    <property type="entry name" value="Ferrochelatase_AS"/>
</dbReference>
<dbReference type="Pfam" id="PF00762">
    <property type="entry name" value="Ferrochelatase"/>
    <property type="match status" value="1"/>
</dbReference>
<dbReference type="GO" id="GO:0004325">
    <property type="term" value="F:ferrochelatase activity"/>
    <property type="evidence" value="ECO:0007669"/>
    <property type="project" value="UniProtKB-EC"/>
</dbReference>
<sequence length="1004" mass="109608">MAGIYITSFSALSAYRSAACMPAAFTSDAIPSNGSNAGKHEHHLPLFRHQPPEDLGKEQRKGLATAVPPVTQDATGSKGPTAMVFLNMGGPSKTDEVEDFLSRLFADGDLIPLGRLQSYLGPLIAKRRTPKIQRQYSDIGGGSPIRKWSEYQCEEMCKLLDKINPETAPHKPYVAFRYADPLTEEMYTKLLEDGFGNGKGGRAVAFTQYPQYSCSTTGSSLNELWKWRTRLEGKRANGDMDSSGAIQWSVIDRWPTHPGLVEAFARNIEEQLKTYPEEKRNSVVLLFSAHSLPMSVVNRGDPYPAEVAATVHAVMQRLNFSNPYRLCWQSQVGPSAWLGAQTSDTVENYVKRGQTDIILVPIAFTSDHIETLYELDLEVIKEANSPGVKRAESLNGNPIFIQALADIAQEHLPMENEEAFEADAQLLARAASSNSGVRTASDDSIKDTIRLRVHETTPLLAGHGNADGSEQNAAGQRAGCWSFFRRPHVFWLFPFLLLYMLGFAGVVVPKINLILSLVCRDYLSKRASQDPNFTYLPVIIGEDNPQCQVPEVQSLVAQFQLYLNLIAGILSALVSPRLGHVSDRYGRTKLIALSSLGAVLGETLTVLVAARPEQFSINLLLVGALLDGIGGSFTTIMALATSYASDCTAPEKRSVAFGYLHGALFIGLACGPLIAAIVLKKTGEIIHIFAAGLAFHALFFFMVMLVIPESLSKEQQQAAREKHRMRSAQKETAGWFSPPWLQHLNPKNLITPLSILCPPVGRPSSLFPNRKGASPALRRNIILLAAIDTVVLAVALGSAQLVIIYAEFMFGWGNVESSIFVSIVSTVRVLVLFLVHPIVTRIFHKRTAEQRAIPGSNRVELVVIQISIFFDFLGYVGFALVRSSALMTLSGIVAALGSLATPTLQSSLTKHVPHDRVGQILGAKGLLHALARVIAPTLCNLVYSLTVGKFTQTVFVSLAAVFVLAICSSFYITPNVSIDDSRPSSPLHEANEDGELDEDTLLRS</sequence>
<comment type="subcellular location">
    <subcellularLocation>
        <location evidence="1">Membrane</location>
        <topology evidence="1">Multi-pass membrane protein</topology>
    </subcellularLocation>
    <subcellularLocation>
        <location evidence="2">Mitochondrion inner membrane</location>
        <topology evidence="2">Peripheral membrane protein</topology>
        <orientation evidence="2">Matrix side</orientation>
    </subcellularLocation>
</comment>
<dbReference type="NCBIfam" id="TIGR00109">
    <property type="entry name" value="hemH"/>
    <property type="match status" value="1"/>
</dbReference>
<dbReference type="SUPFAM" id="SSF103473">
    <property type="entry name" value="MFS general substrate transporter"/>
    <property type="match status" value="1"/>
</dbReference>
<dbReference type="PANTHER" id="PTHR11108:SF1">
    <property type="entry name" value="FERROCHELATASE, MITOCHONDRIAL"/>
    <property type="match status" value="1"/>
</dbReference>
<dbReference type="GO" id="GO:0006783">
    <property type="term" value="P:heme biosynthetic process"/>
    <property type="evidence" value="ECO:0007669"/>
    <property type="project" value="UniProtKB-KW"/>
</dbReference>
<evidence type="ECO:0000256" key="19">
    <source>
        <dbReference type="SAM" id="Phobius"/>
    </source>
</evidence>
<feature type="domain" description="Major facilitator superfamily (MFS) profile" evidence="20">
    <location>
        <begin position="490"/>
        <end position="977"/>
    </location>
</feature>
<dbReference type="EMBL" id="BCLY01000012">
    <property type="protein sequence ID" value="GAQ09286.1"/>
    <property type="molecule type" value="Genomic_DNA"/>
</dbReference>
<keyword evidence="13" id="KW-0627">Porphyrin biosynthesis</keyword>
<dbReference type="GO" id="GO:0022857">
    <property type="term" value="F:transmembrane transporter activity"/>
    <property type="evidence" value="ECO:0007669"/>
    <property type="project" value="InterPro"/>
</dbReference>
<dbReference type="CDD" id="cd03411">
    <property type="entry name" value="Ferrochelatase_N"/>
    <property type="match status" value="1"/>
</dbReference>
<comment type="pathway">
    <text evidence="3">Porphyrin-containing compound metabolism; protoheme biosynthesis; protoheme from protoporphyrin-IX: step 1/1.</text>
</comment>
<evidence type="ECO:0000256" key="1">
    <source>
        <dbReference type="ARBA" id="ARBA00004141"/>
    </source>
</evidence>
<dbReference type="InterPro" id="IPR011701">
    <property type="entry name" value="MFS"/>
</dbReference>
<evidence type="ECO:0000256" key="2">
    <source>
        <dbReference type="ARBA" id="ARBA00004443"/>
    </source>
</evidence>
<proteinExistence type="inferred from homology"/>
<dbReference type="CDD" id="cd00419">
    <property type="entry name" value="Ferrochelatase_C"/>
    <property type="match status" value="1"/>
</dbReference>
<feature type="transmembrane region" description="Helical" evidence="19">
    <location>
        <begin position="616"/>
        <end position="644"/>
    </location>
</feature>
<feature type="transmembrane region" description="Helical" evidence="19">
    <location>
        <begin position="656"/>
        <end position="679"/>
    </location>
</feature>
<evidence type="ECO:0000256" key="7">
    <source>
        <dbReference type="ARBA" id="ARBA00022946"/>
    </source>
</evidence>
<dbReference type="GO" id="GO:0005743">
    <property type="term" value="C:mitochondrial inner membrane"/>
    <property type="evidence" value="ECO:0007669"/>
    <property type="project" value="UniProtKB-SubCell"/>
</dbReference>
<evidence type="ECO:0000256" key="17">
    <source>
        <dbReference type="RuleBase" id="RU004185"/>
    </source>
</evidence>
<comment type="similarity">
    <text evidence="4 17">Belongs to the ferrochelatase family.</text>
</comment>
<dbReference type="HAMAP" id="MF_00323">
    <property type="entry name" value="Ferrochelatase"/>
    <property type="match status" value="1"/>
</dbReference>
<keyword evidence="6" id="KW-0999">Mitochondrion inner membrane</keyword>
<dbReference type="FunFam" id="3.40.50.1400:FF:000003">
    <property type="entry name" value="Ferrochelatase"/>
    <property type="match status" value="1"/>
</dbReference>
<feature type="transmembrane region" description="Helical" evidence="19">
    <location>
        <begin position="781"/>
        <end position="806"/>
    </location>
</feature>
<organism evidence="21 22">
    <name type="scientific">Aspergillus lentulus</name>
    <dbReference type="NCBI Taxonomy" id="293939"/>
    <lineage>
        <taxon>Eukaryota</taxon>
        <taxon>Fungi</taxon>
        <taxon>Dikarya</taxon>
        <taxon>Ascomycota</taxon>
        <taxon>Pezizomycotina</taxon>
        <taxon>Eurotiomycetes</taxon>
        <taxon>Eurotiomycetidae</taxon>
        <taxon>Eurotiales</taxon>
        <taxon>Aspergillaceae</taxon>
        <taxon>Aspergillus</taxon>
        <taxon>Aspergillus subgen. Fumigati</taxon>
    </lineage>
</organism>
<evidence type="ECO:0000256" key="5">
    <source>
        <dbReference type="ARBA" id="ARBA00021249"/>
    </source>
</evidence>
<evidence type="ECO:0000256" key="15">
    <source>
        <dbReference type="ARBA" id="ARBA00032440"/>
    </source>
</evidence>
<evidence type="ECO:0000256" key="16">
    <source>
        <dbReference type="ARBA" id="ARBA00034332"/>
    </source>
</evidence>
<dbReference type="InterPro" id="IPR036259">
    <property type="entry name" value="MFS_trans_sf"/>
</dbReference>
<feature type="region of interest" description="Disordered" evidence="18">
    <location>
        <begin position="979"/>
        <end position="1004"/>
    </location>
</feature>
<keyword evidence="19" id="KW-0812">Transmembrane</keyword>
<feature type="transmembrane region" description="Helical" evidence="19">
    <location>
        <begin position="818"/>
        <end position="839"/>
    </location>
</feature>
<evidence type="ECO:0000256" key="18">
    <source>
        <dbReference type="SAM" id="MobiDB-lite"/>
    </source>
</evidence>
<comment type="caution">
    <text evidence="21">The sequence shown here is derived from an EMBL/GenBank/DDBJ whole genome shotgun (WGS) entry which is preliminary data.</text>
</comment>
<gene>
    <name evidence="21" type="ORF">ALT_6607</name>
</gene>
<dbReference type="InterPro" id="IPR033659">
    <property type="entry name" value="Ferrochelatase_N"/>
</dbReference>
<evidence type="ECO:0000256" key="6">
    <source>
        <dbReference type="ARBA" id="ARBA00022792"/>
    </source>
</evidence>
<dbReference type="PROSITE" id="PS00534">
    <property type="entry name" value="FERROCHELATASE"/>
    <property type="match status" value="1"/>
</dbReference>
<evidence type="ECO:0000256" key="8">
    <source>
        <dbReference type="ARBA" id="ARBA00023004"/>
    </source>
</evidence>
<reference evidence="21 22" key="1">
    <citation type="submission" date="2015-11" db="EMBL/GenBank/DDBJ databases">
        <title>Aspergillus lentulus strain IFM 54703T.</title>
        <authorList>
            <person name="Kusuya Y."/>
            <person name="Sakai K."/>
            <person name="Kamei K."/>
            <person name="Takahashi H."/>
            <person name="Yaguchi T."/>
        </authorList>
    </citation>
    <scope>NUCLEOTIDE SEQUENCE [LARGE SCALE GENOMIC DNA]</scope>
    <source>
        <strain evidence="21 22">IFM 54703</strain>
    </source>
</reference>
<evidence type="ECO:0000256" key="9">
    <source>
        <dbReference type="ARBA" id="ARBA00023128"/>
    </source>
</evidence>
<evidence type="ECO:0000256" key="13">
    <source>
        <dbReference type="ARBA" id="ARBA00023244"/>
    </source>
</evidence>
<keyword evidence="10" id="KW-0350">Heme biosynthesis</keyword>
<feature type="region of interest" description="Disordered" evidence="18">
    <location>
        <begin position="50"/>
        <end position="75"/>
    </location>
</feature>
<evidence type="ECO:0000256" key="12">
    <source>
        <dbReference type="ARBA" id="ARBA00023239"/>
    </source>
</evidence>
<evidence type="ECO:0000256" key="10">
    <source>
        <dbReference type="ARBA" id="ARBA00023133"/>
    </source>
</evidence>
<protein>
    <recommendedName>
        <fullName evidence="5">Ferrochelatase, mitochondrial</fullName>
        <ecNumber evidence="16">4.98.1.1</ecNumber>
    </recommendedName>
    <alternativeName>
        <fullName evidence="15">Heme synthase</fullName>
    </alternativeName>
    <alternativeName>
        <fullName evidence="14">Protoheme ferro-lyase</fullName>
    </alternativeName>
</protein>
<keyword evidence="11 19" id="KW-0472">Membrane</keyword>
<name>A0AAN4PM12_ASPLE</name>
<dbReference type="Proteomes" id="UP000051487">
    <property type="component" value="Unassembled WGS sequence"/>
</dbReference>
<accession>A0AAN4PM12</accession>
<keyword evidence="9" id="KW-0496">Mitochondrion</keyword>
<feature type="compositionally biased region" description="Basic and acidic residues" evidence="18">
    <location>
        <begin position="50"/>
        <end position="61"/>
    </location>
</feature>
<feature type="transmembrane region" description="Helical" evidence="19">
    <location>
        <begin position="685"/>
        <end position="707"/>
    </location>
</feature>
<dbReference type="Gene3D" id="1.20.1250.20">
    <property type="entry name" value="MFS general substrate transporter like domains"/>
    <property type="match status" value="1"/>
</dbReference>
<keyword evidence="7" id="KW-0809">Transit peptide</keyword>
<evidence type="ECO:0000256" key="3">
    <source>
        <dbReference type="ARBA" id="ARBA00004943"/>
    </source>
</evidence>
<dbReference type="EC" id="4.98.1.1" evidence="16"/>
<dbReference type="InterPro" id="IPR020846">
    <property type="entry name" value="MFS_dom"/>
</dbReference>
<feature type="transmembrane region" description="Helical" evidence="19">
    <location>
        <begin position="859"/>
        <end position="878"/>
    </location>
</feature>